<evidence type="ECO:0000256" key="1">
    <source>
        <dbReference type="SAM" id="MobiDB-lite"/>
    </source>
</evidence>
<proteinExistence type="predicted"/>
<name>A0ABR1BFJ9_POLSC</name>
<protein>
    <submittedName>
        <fullName evidence="2">Uncharacterized protein</fullName>
    </submittedName>
</protein>
<dbReference type="EMBL" id="JAWJWF010000001">
    <property type="protein sequence ID" value="KAK6640896.1"/>
    <property type="molecule type" value="Genomic_DNA"/>
</dbReference>
<feature type="compositionally biased region" description="Polar residues" evidence="1">
    <location>
        <begin position="44"/>
        <end position="55"/>
    </location>
</feature>
<keyword evidence="3" id="KW-1185">Reference proteome</keyword>
<evidence type="ECO:0000313" key="2">
    <source>
        <dbReference type="EMBL" id="KAK6640896.1"/>
    </source>
</evidence>
<sequence>MLEMTNLARLTGGKKLLKRAEDVEKDGDGDGDGGADEAFGIGNSKFSTRPFSVSSFPLGRTPLDGRDPGPDLLKPSSGYPEEPESIPVSHLSSSLDIQTLVTV</sequence>
<comment type="caution">
    <text evidence="2">The sequence shown here is derived from an EMBL/GenBank/DDBJ whole genome shotgun (WGS) entry which is preliminary data.</text>
</comment>
<organism evidence="2 3">
    <name type="scientific">Polyplax serrata</name>
    <name type="common">Common mouse louse</name>
    <dbReference type="NCBI Taxonomy" id="468196"/>
    <lineage>
        <taxon>Eukaryota</taxon>
        <taxon>Metazoa</taxon>
        <taxon>Ecdysozoa</taxon>
        <taxon>Arthropoda</taxon>
        <taxon>Hexapoda</taxon>
        <taxon>Insecta</taxon>
        <taxon>Pterygota</taxon>
        <taxon>Neoptera</taxon>
        <taxon>Paraneoptera</taxon>
        <taxon>Psocodea</taxon>
        <taxon>Troctomorpha</taxon>
        <taxon>Phthiraptera</taxon>
        <taxon>Anoplura</taxon>
        <taxon>Polyplacidae</taxon>
        <taxon>Polyplax</taxon>
    </lineage>
</organism>
<gene>
    <name evidence="2" type="ORF">RUM44_012594</name>
</gene>
<feature type="region of interest" description="Disordered" evidence="1">
    <location>
        <begin position="21"/>
        <end position="92"/>
    </location>
</feature>
<dbReference type="Proteomes" id="UP001359485">
    <property type="component" value="Unassembled WGS sequence"/>
</dbReference>
<accession>A0ABR1BFJ9</accession>
<reference evidence="2 3" key="1">
    <citation type="submission" date="2023-09" db="EMBL/GenBank/DDBJ databases">
        <title>Genomes of two closely related lineages of the louse Polyplax serrata with different host specificities.</title>
        <authorList>
            <person name="Martinu J."/>
            <person name="Tarabai H."/>
            <person name="Stefka J."/>
            <person name="Hypsa V."/>
        </authorList>
    </citation>
    <scope>NUCLEOTIDE SEQUENCE [LARGE SCALE GENOMIC DNA]</scope>
    <source>
        <strain evidence="2">98ZLc_SE</strain>
    </source>
</reference>
<evidence type="ECO:0000313" key="3">
    <source>
        <dbReference type="Proteomes" id="UP001359485"/>
    </source>
</evidence>